<dbReference type="InterPro" id="IPR029044">
    <property type="entry name" value="Nucleotide-diphossugar_trans"/>
</dbReference>
<evidence type="ECO:0000256" key="4">
    <source>
        <dbReference type="ARBA" id="ARBA00022741"/>
    </source>
</evidence>
<feature type="binding site" evidence="8">
    <location>
        <position position="97"/>
    </location>
    <ligand>
        <name>GTP</name>
        <dbReference type="ChEBI" id="CHEBI:37565"/>
    </ligand>
</feature>
<sequence length="205" mass="22284">MKITGAILAGGKSSRMGKDKGLLPLEGGTVIDHLLQQMEPAVKERLISTNEPQAYAFTGMPLITDNTPGLGPLSGIQAILQHCAAADDCWCLVTACDMPLADTGLYRALAACAEEAGRQGMNAVIPVIQGRIQPLPGIYHPSAALTLNRPIQEGRLKLMDWLGELQVLYVDDETLRSYGVHHPERLFFNMNTPAGYAYVLRELQE</sequence>
<keyword evidence="7 8" id="KW-0501">Molybdenum cofactor biosynthesis</keyword>
<feature type="binding site" evidence="8">
    <location>
        <position position="97"/>
    </location>
    <ligand>
        <name>Mg(2+)</name>
        <dbReference type="ChEBI" id="CHEBI:18420"/>
    </ligand>
</feature>
<feature type="domain" description="MobA-like NTP transferase" evidence="9">
    <location>
        <begin position="5"/>
        <end position="155"/>
    </location>
</feature>
<comment type="subcellular location">
    <subcellularLocation>
        <location evidence="8">Cytoplasm</location>
    </subcellularLocation>
</comment>
<dbReference type="PANTHER" id="PTHR19136">
    <property type="entry name" value="MOLYBDENUM COFACTOR GUANYLYLTRANSFERASE"/>
    <property type="match status" value="1"/>
</dbReference>
<feature type="binding site" evidence="8">
    <location>
        <position position="20"/>
    </location>
    <ligand>
        <name>GTP</name>
        <dbReference type="ChEBI" id="CHEBI:37565"/>
    </ligand>
</feature>
<dbReference type="InterPro" id="IPR025877">
    <property type="entry name" value="MobA-like_NTP_Trfase"/>
</dbReference>
<dbReference type="Proteomes" id="UP001240171">
    <property type="component" value="Unassembled WGS sequence"/>
</dbReference>
<comment type="caution">
    <text evidence="8">Lacks conserved residue(s) required for the propagation of feature annotation.</text>
</comment>
<keyword evidence="10" id="KW-0548">Nucleotidyltransferase</keyword>
<comment type="cofactor">
    <cofactor evidence="8">
        <name>Mg(2+)</name>
        <dbReference type="ChEBI" id="CHEBI:18420"/>
    </cofactor>
</comment>
<dbReference type="GO" id="GO:0061603">
    <property type="term" value="F:molybdenum cofactor guanylyltransferase activity"/>
    <property type="evidence" value="ECO:0007669"/>
    <property type="project" value="UniProtKB-EC"/>
</dbReference>
<dbReference type="Gene3D" id="3.90.550.10">
    <property type="entry name" value="Spore Coat Polysaccharide Biosynthesis Protein SpsA, Chain A"/>
    <property type="match status" value="1"/>
</dbReference>
<dbReference type="RefSeq" id="WP_305023670.1">
    <property type="nucleotide sequence ID" value="NZ_JAUQTB010000003.1"/>
</dbReference>
<dbReference type="Pfam" id="PF12804">
    <property type="entry name" value="NTP_transf_3"/>
    <property type="match status" value="1"/>
</dbReference>
<keyword evidence="1 8" id="KW-0963">Cytoplasm</keyword>
<evidence type="ECO:0000256" key="2">
    <source>
        <dbReference type="ARBA" id="ARBA00022679"/>
    </source>
</evidence>
<organism evidence="10 11">
    <name type="scientific">Paenibacillus lacisoli</name>
    <dbReference type="NCBI Taxonomy" id="3064525"/>
    <lineage>
        <taxon>Bacteria</taxon>
        <taxon>Bacillati</taxon>
        <taxon>Bacillota</taxon>
        <taxon>Bacilli</taxon>
        <taxon>Bacillales</taxon>
        <taxon>Paenibacillaceae</taxon>
        <taxon>Paenibacillus</taxon>
    </lineage>
</organism>
<accession>A0ABT9CB42</accession>
<protein>
    <recommendedName>
        <fullName evidence="8">Probable molybdenum cofactor guanylyltransferase</fullName>
        <shortName evidence="8">MoCo guanylyltransferase</shortName>
        <ecNumber evidence="8">2.7.7.77</ecNumber>
    </recommendedName>
    <alternativeName>
        <fullName evidence="8">GTP:molybdopterin guanylyltransferase</fullName>
    </alternativeName>
    <alternativeName>
        <fullName evidence="8">Mo-MPT guanylyltransferase</fullName>
    </alternativeName>
    <alternativeName>
        <fullName evidence="8">Molybdopterin guanylyltransferase</fullName>
    </alternativeName>
    <alternativeName>
        <fullName evidence="8">Molybdopterin-guanine dinucleotide synthase</fullName>
        <shortName evidence="8">MGD synthase</shortName>
    </alternativeName>
</protein>
<keyword evidence="6 8" id="KW-0342">GTP-binding</keyword>
<evidence type="ECO:0000256" key="1">
    <source>
        <dbReference type="ARBA" id="ARBA00022490"/>
    </source>
</evidence>
<keyword evidence="11" id="KW-1185">Reference proteome</keyword>
<comment type="caution">
    <text evidence="10">The sequence shown here is derived from an EMBL/GenBank/DDBJ whole genome shotgun (WGS) entry which is preliminary data.</text>
</comment>
<keyword evidence="5 8" id="KW-0460">Magnesium</keyword>
<comment type="similarity">
    <text evidence="8">Belongs to the MobA family.</text>
</comment>
<dbReference type="InterPro" id="IPR013482">
    <property type="entry name" value="Molybde_CF_guanTrfase"/>
</dbReference>
<feature type="binding site" evidence="8">
    <location>
        <position position="65"/>
    </location>
    <ligand>
        <name>GTP</name>
        <dbReference type="ChEBI" id="CHEBI:37565"/>
    </ligand>
</feature>
<comment type="function">
    <text evidence="8">Transfers a GMP moiety from GTP to Mo-molybdopterin (Mo-MPT) cofactor (Moco or molybdenum cofactor) to form Mo-molybdopterin guanine dinucleotide (Mo-MGD) cofactor.</text>
</comment>
<dbReference type="HAMAP" id="MF_00316">
    <property type="entry name" value="MobA"/>
    <property type="match status" value="1"/>
</dbReference>
<evidence type="ECO:0000256" key="8">
    <source>
        <dbReference type="HAMAP-Rule" id="MF_00316"/>
    </source>
</evidence>
<evidence type="ECO:0000313" key="11">
    <source>
        <dbReference type="Proteomes" id="UP001240171"/>
    </source>
</evidence>
<evidence type="ECO:0000256" key="5">
    <source>
        <dbReference type="ARBA" id="ARBA00022842"/>
    </source>
</evidence>
<feature type="binding site" evidence="8">
    <location>
        <begin position="8"/>
        <end position="10"/>
    </location>
    <ligand>
        <name>GTP</name>
        <dbReference type="ChEBI" id="CHEBI:37565"/>
    </ligand>
</feature>
<keyword evidence="3 8" id="KW-0479">Metal-binding</keyword>
<reference evidence="10 11" key="1">
    <citation type="submission" date="2023-07" db="EMBL/GenBank/DDBJ databases">
        <title>Paenibacillus sp. JX-17 nov. isolated from soil.</title>
        <authorList>
            <person name="Wan Y."/>
            <person name="Liu B."/>
        </authorList>
    </citation>
    <scope>NUCLEOTIDE SEQUENCE [LARGE SCALE GENOMIC DNA]</scope>
    <source>
        <strain evidence="10 11">JX-17</strain>
    </source>
</reference>
<keyword evidence="4 8" id="KW-0547">Nucleotide-binding</keyword>
<evidence type="ECO:0000256" key="6">
    <source>
        <dbReference type="ARBA" id="ARBA00023134"/>
    </source>
</evidence>
<gene>
    <name evidence="8" type="primary">mobA</name>
    <name evidence="10" type="ORF">Q5741_08635</name>
</gene>
<proteinExistence type="inferred from homology"/>
<dbReference type="SUPFAM" id="SSF53448">
    <property type="entry name" value="Nucleotide-diphospho-sugar transferases"/>
    <property type="match status" value="1"/>
</dbReference>
<keyword evidence="2 8" id="KW-0808">Transferase</keyword>
<name>A0ABT9CB42_9BACL</name>
<comment type="catalytic activity">
    <reaction evidence="8">
        <text>Mo-molybdopterin + GTP + H(+) = Mo-molybdopterin guanine dinucleotide + diphosphate</text>
        <dbReference type="Rhea" id="RHEA:34243"/>
        <dbReference type="ChEBI" id="CHEBI:15378"/>
        <dbReference type="ChEBI" id="CHEBI:33019"/>
        <dbReference type="ChEBI" id="CHEBI:37565"/>
        <dbReference type="ChEBI" id="CHEBI:71302"/>
        <dbReference type="ChEBI" id="CHEBI:71310"/>
        <dbReference type="EC" id="2.7.7.77"/>
    </reaction>
</comment>
<dbReference type="CDD" id="cd02503">
    <property type="entry name" value="MobA"/>
    <property type="match status" value="1"/>
</dbReference>
<comment type="domain">
    <text evidence="8">The N-terminal domain determines nucleotide recognition and specific binding, while the C-terminal domain determines the specific binding to the target protein.</text>
</comment>
<evidence type="ECO:0000259" key="9">
    <source>
        <dbReference type="Pfam" id="PF12804"/>
    </source>
</evidence>
<dbReference type="EC" id="2.7.7.77" evidence="8"/>
<evidence type="ECO:0000256" key="3">
    <source>
        <dbReference type="ARBA" id="ARBA00022723"/>
    </source>
</evidence>
<dbReference type="EMBL" id="JAUQTB010000003">
    <property type="protein sequence ID" value="MDO7906483.1"/>
    <property type="molecule type" value="Genomic_DNA"/>
</dbReference>
<dbReference type="PANTHER" id="PTHR19136:SF81">
    <property type="entry name" value="MOLYBDENUM COFACTOR GUANYLYLTRANSFERASE"/>
    <property type="match status" value="1"/>
</dbReference>
<evidence type="ECO:0000256" key="7">
    <source>
        <dbReference type="ARBA" id="ARBA00023150"/>
    </source>
</evidence>
<evidence type="ECO:0000313" key="10">
    <source>
        <dbReference type="EMBL" id="MDO7906483.1"/>
    </source>
</evidence>